<keyword evidence="2" id="KW-1185">Reference proteome</keyword>
<comment type="caution">
    <text evidence="1">The sequence shown here is derived from an EMBL/GenBank/DDBJ whole genome shotgun (WGS) entry which is preliminary data.</text>
</comment>
<gene>
    <name evidence="1" type="ORF">I4902_04180</name>
</gene>
<reference evidence="1 2" key="1">
    <citation type="submission" date="2020-11" db="EMBL/GenBank/DDBJ databases">
        <title>Enhanced detection system for hospital associated transmission using whole genome sequencing surveillance.</title>
        <authorList>
            <person name="Harrison L.H."/>
            <person name="Van Tyne D."/>
            <person name="Marsh J.W."/>
            <person name="Griffith M.P."/>
            <person name="Snyder D.J."/>
            <person name="Cooper V.S."/>
            <person name="Mustapha M."/>
        </authorList>
    </citation>
    <scope>NUCLEOTIDE SEQUENCE [LARGE SCALE GENOMIC DNA]</scope>
    <source>
        <strain evidence="1 2">PR00075</strain>
    </source>
</reference>
<proteinExistence type="predicted"/>
<dbReference type="RefSeq" id="WP_196568016.1">
    <property type="nucleotide sequence ID" value="NZ_JADRYY010000022.1"/>
</dbReference>
<name>A0ABS0IR38_9GAMM</name>
<evidence type="ECO:0000313" key="2">
    <source>
        <dbReference type="Proteomes" id="UP000614721"/>
    </source>
</evidence>
<protein>
    <submittedName>
        <fullName evidence="1">Uncharacterized protein</fullName>
    </submittedName>
</protein>
<evidence type="ECO:0000313" key="1">
    <source>
        <dbReference type="EMBL" id="MBG2878468.1"/>
    </source>
</evidence>
<dbReference type="EMBL" id="JADSJP010000005">
    <property type="protein sequence ID" value="MBG2878468.1"/>
    <property type="molecule type" value="Genomic_DNA"/>
</dbReference>
<dbReference type="Proteomes" id="UP000614721">
    <property type="component" value="Unassembled WGS sequence"/>
</dbReference>
<organism evidence="1 2">
    <name type="scientific">Proteus alimentorum</name>
    <dbReference type="NCBI Taxonomy" id="1973495"/>
    <lineage>
        <taxon>Bacteria</taxon>
        <taxon>Pseudomonadati</taxon>
        <taxon>Pseudomonadota</taxon>
        <taxon>Gammaproteobacteria</taxon>
        <taxon>Enterobacterales</taxon>
        <taxon>Morganellaceae</taxon>
        <taxon>Proteus</taxon>
    </lineage>
</organism>
<sequence>MNEVDQCGDIQCHSCHGSFKEFSFVKKSIISITTALVIGTGGGVFYNKVKTNEYLDPRYPVGIEYSIIDTCVSGSEIGMSYHKRLEKRKICICALEKSQPDLPYSEYRKDRSQINVLMNKNIYGCL</sequence>
<accession>A0ABS0IR38</accession>